<gene>
    <name evidence="1" type="ORF">HannXRQ_Chr10g0288031</name>
</gene>
<name>A0A251TKH9_HELAN</name>
<reference evidence="2" key="1">
    <citation type="journal article" date="2017" name="Nature">
        <title>The sunflower genome provides insights into oil metabolism, flowering and Asterid evolution.</title>
        <authorList>
            <person name="Badouin H."/>
            <person name="Gouzy J."/>
            <person name="Grassa C.J."/>
            <person name="Murat F."/>
            <person name="Staton S.E."/>
            <person name="Cottret L."/>
            <person name="Lelandais-Briere C."/>
            <person name="Owens G.L."/>
            <person name="Carrere S."/>
            <person name="Mayjonade B."/>
            <person name="Legrand L."/>
            <person name="Gill N."/>
            <person name="Kane N.C."/>
            <person name="Bowers J.E."/>
            <person name="Hubner S."/>
            <person name="Bellec A."/>
            <person name="Berard A."/>
            <person name="Berges H."/>
            <person name="Blanchet N."/>
            <person name="Boniface M.C."/>
            <person name="Brunel D."/>
            <person name="Catrice O."/>
            <person name="Chaidir N."/>
            <person name="Claudel C."/>
            <person name="Donnadieu C."/>
            <person name="Faraut T."/>
            <person name="Fievet G."/>
            <person name="Helmstetter N."/>
            <person name="King M."/>
            <person name="Knapp S.J."/>
            <person name="Lai Z."/>
            <person name="Le Paslier M.C."/>
            <person name="Lippi Y."/>
            <person name="Lorenzon L."/>
            <person name="Mandel J.R."/>
            <person name="Marage G."/>
            <person name="Marchand G."/>
            <person name="Marquand E."/>
            <person name="Bret-Mestries E."/>
            <person name="Morien E."/>
            <person name="Nambeesan S."/>
            <person name="Nguyen T."/>
            <person name="Pegot-Espagnet P."/>
            <person name="Pouilly N."/>
            <person name="Raftis F."/>
            <person name="Sallet E."/>
            <person name="Schiex T."/>
            <person name="Thomas J."/>
            <person name="Vandecasteele C."/>
            <person name="Vares D."/>
            <person name="Vear F."/>
            <person name="Vautrin S."/>
            <person name="Crespi M."/>
            <person name="Mangin B."/>
            <person name="Burke J.M."/>
            <person name="Salse J."/>
            <person name="Munos S."/>
            <person name="Vincourt P."/>
            <person name="Rieseberg L.H."/>
            <person name="Langlade N.B."/>
        </authorList>
    </citation>
    <scope>NUCLEOTIDE SEQUENCE [LARGE SCALE GENOMIC DNA]</scope>
    <source>
        <strain evidence="2">cv. SF193</strain>
    </source>
</reference>
<dbReference type="AlphaFoldDB" id="A0A251TKH9"/>
<accession>A0A251TKH9</accession>
<sequence length="112" mass="12572">MIGVQNIIIVYKYSGSISTKAQMCNISSISSKHNPCSTTTCSSLCKLHKYLTTCKACNRGSTNYMFVCFVMYRISFHRGLPGRYAKMLGDVHPKYSRLGLSVSRPTRQVCED</sequence>
<keyword evidence="2" id="KW-1185">Reference proteome</keyword>
<protein>
    <submittedName>
        <fullName evidence="1">Uncharacterized protein</fullName>
    </submittedName>
</protein>
<proteinExistence type="predicted"/>
<evidence type="ECO:0000313" key="1">
    <source>
        <dbReference type="EMBL" id="OTG10481.1"/>
    </source>
</evidence>
<dbReference type="Proteomes" id="UP000215914">
    <property type="component" value="Chromosome 10"/>
</dbReference>
<dbReference type="InParanoid" id="A0A251TKH9"/>
<evidence type="ECO:0000313" key="2">
    <source>
        <dbReference type="Proteomes" id="UP000215914"/>
    </source>
</evidence>
<organism evidence="1 2">
    <name type="scientific">Helianthus annuus</name>
    <name type="common">Common sunflower</name>
    <dbReference type="NCBI Taxonomy" id="4232"/>
    <lineage>
        <taxon>Eukaryota</taxon>
        <taxon>Viridiplantae</taxon>
        <taxon>Streptophyta</taxon>
        <taxon>Embryophyta</taxon>
        <taxon>Tracheophyta</taxon>
        <taxon>Spermatophyta</taxon>
        <taxon>Magnoliopsida</taxon>
        <taxon>eudicotyledons</taxon>
        <taxon>Gunneridae</taxon>
        <taxon>Pentapetalae</taxon>
        <taxon>asterids</taxon>
        <taxon>campanulids</taxon>
        <taxon>Asterales</taxon>
        <taxon>Asteraceae</taxon>
        <taxon>Asteroideae</taxon>
        <taxon>Heliantheae alliance</taxon>
        <taxon>Heliantheae</taxon>
        <taxon>Helianthus</taxon>
    </lineage>
</organism>
<dbReference type="EMBL" id="CM007899">
    <property type="protein sequence ID" value="OTG10481.1"/>
    <property type="molecule type" value="Genomic_DNA"/>
</dbReference>